<evidence type="ECO:0000313" key="3">
    <source>
        <dbReference type="EMBL" id="ANQ07921.1"/>
    </source>
</evidence>
<feature type="region of interest" description="Disordered" evidence="1">
    <location>
        <begin position="514"/>
        <end position="536"/>
    </location>
</feature>
<feature type="compositionally biased region" description="Basic and acidic residues" evidence="1">
    <location>
        <begin position="433"/>
        <end position="443"/>
    </location>
</feature>
<keyword evidence="2" id="KW-0812">Transmembrane</keyword>
<dbReference type="EMBL" id="CP016246">
    <property type="protein sequence ID" value="ANQ07921.1"/>
    <property type="molecule type" value="Genomic_DNA"/>
</dbReference>
<feature type="region of interest" description="Disordered" evidence="1">
    <location>
        <begin position="1"/>
        <end position="32"/>
    </location>
</feature>
<dbReference type="OrthoDB" id="378763at2759"/>
<dbReference type="KEGG" id="pcot:PCOAH_00021560"/>
<proteinExistence type="predicted"/>
<dbReference type="Proteomes" id="UP000092716">
    <property type="component" value="Chromosome 8"/>
</dbReference>
<evidence type="ECO:0000256" key="2">
    <source>
        <dbReference type="SAM" id="Phobius"/>
    </source>
</evidence>
<keyword evidence="4" id="KW-1185">Reference proteome</keyword>
<dbReference type="VEuPathDB" id="PlasmoDB:PCOAH_00021560"/>
<feature type="region of interest" description="Disordered" evidence="1">
    <location>
        <begin position="431"/>
        <end position="453"/>
    </location>
</feature>
<evidence type="ECO:0000313" key="4">
    <source>
        <dbReference type="Proteomes" id="UP000092716"/>
    </source>
</evidence>
<keyword evidence="2" id="KW-1133">Transmembrane helix</keyword>
<protein>
    <submittedName>
        <fullName evidence="3">Uncharacterized protein</fullName>
    </submittedName>
</protein>
<feature type="compositionally biased region" description="Low complexity" evidence="1">
    <location>
        <begin position="11"/>
        <end position="29"/>
    </location>
</feature>
<keyword evidence="2" id="KW-0472">Membrane</keyword>
<dbReference type="RefSeq" id="XP_019914616.1">
    <property type="nucleotide sequence ID" value="XM_020058963.1"/>
</dbReference>
<feature type="transmembrane region" description="Helical" evidence="2">
    <location>
        <begin position="755"/>
        <end position="775"/>
    </location>
</feature>
<dbReference type="AlphaFoldDB" id="A0A1B1DYN9"/>
<feature type="region of interest" description="Disordered" evidence="1">
    <location>
        <begin position="234"/>
        <end position="266"/>
    </location>
</feature>
<organism evidence="3 4">
    <name type="scientific">Plasmodium coatneyi</name>
    <dbReference type="NCBI Taxonomy" id="208452"/>
    <lineage>
        <taxon>Eukaryota</taxon>
        <taxon>Sar</taxon>
        <taxon>Alveolata</taxon>
        <taxon>Apicomplexa</taxon>
        <taxon>Aconoidasida</taxon>
        <taxon>Haemosporida</taxon>
        <taxon>Plasmodiidae</taxon>
        <taxon>Plasmodium</taxon>
    </lineage>
</organism>
<feature type="compositionally biased region" description="Basic and acidic residues" evidence="1">
    <location>
        <begin position="238"/>
        <end position="266"/>
    </location>
</feature>
<evidence type="ECO:0000256" key="1">
    <source>
        <dbReference type="SAM" id="MobiDB-lite"/>
    </source>
</evidence>
<name>A0A1B1DYN9_9APIC</name>
<sequence>MMKKNSKDMKNSSLNLSLLNGEANGAGDAAEVDEDDHLGLEASVDKKPKKKLTKLISLDKAAGLAKFKKFTRLKAFGRSGGAAYEAACQVERDTQQGEARQECQGEPTDDYPPYENSGSTYQSKNNRKTSSRGTEMSDGSPKVKRKFSSLLGMIGKKKSTINYDDHKKGEVESSIGCTPFGGSGISLSTLGDDITCPNRVSGTLPLLSTESSQSGRKECLYKCESRGGSLEVVRGGPAKKERREAQDGESAKTAERAHSEESQKCDEWEEVKGLAARGADQVHRSHRPFHGKRNNALCLENIKQLLHLCDEEMKDLVQISNFDIDLDINSFYFNFVKENSDSSISTYNINHSKNIFDVKQFIGNSNEKITTYKQSYSLNWRKYVCNISVQERCYFCYDIFGESSSIYTSASSLGNASLWENRSRVNVRIEGNSGREEKNEKIESAQLDDAGGGLNAHTQKEIKKENYLLTNEYIDSTFDEIYYIQRINADNDSLSVFGRIYEIYIFSKKWNSNGSGGKGSGKCTNKGGDAPSDESSPCRTNVSVYVLVVLKNGLLKYIIRKKILNQISKRVDKWKKDIIIKAEHIKDASIPLCIRMIERNDDMIDYVAKNVAYFFDNYLRDFIHLLVVYVNDFFGLGENRTLENYFERSSKKVYHFVQKKKVGLRNMYNGIVQKNEEKKTKKKARQSIQANQKKHTFFTYLFKRKKQHKTVDSPCKDKYSLWISIFEPAFYYITSNKVAHNYIIYMNHIYLRRLLLLYLFVFVVYLVVSRCPVVAM</sequence>
<feature type="compositionally biased region" description="Basic and acidic residues" evidence="1">
    <location>
        <begin position="91"/>
        <end position="103"/>
    </location>
</feature>
<gene>
    <name evidence="3" type="ORF">PCOAH_00021560</name>
</gene>
<reference evidence="4" key="1">
    <citation type="submission" date="2016-06" db="EMBL/GenBank/DDBJ databases">
        <title>First high quality genome sequence of Plasmodium coatneyi using continuous long reads from single molecule, real-time sequencing.</title>
        <authorList>
            <person name="Chien J.-T."/>
            <person name="Pakala S.B."/>
            <person name="Geraldo J.A."/>
            <person name="Lapp S.A."/>
            <person name="Barnwell J.W."/>
            <person name="Kissinger J.C."/>
            <person name="Galinski M.R."/>
            <person name="Humphrey J.C."/>
        </authorList>
    </citation>
    <scope>NUCLEOTIDE SEQUENCE [LARGE SCALE GENOMIC DNA]</scope>
    <source>
        <strain evidence="4">Hackeri</strain>
    </source>
</reference>
<accession>A0A1B1DYN9</accession>
<dbReference type="GeneID" id="30908882"/>
<feature type="compositionally biased region" description="Basic and acidic residues" evidence="1">
    <location>
        <begin position="1"/>
        <end position="10"/>
    </location>
</feature>
<feature type="region of interest" description="Disordered" evidence="1">
    <location>
        <begin position="91"/>
        <end position="145"/>
    </location>
</feature>